<keyword evidence="3 9" id="KW-0479">Metal-binding</keyword>
<dbReference type="UniPathway" id="UPA00252">
    <property type="reaction ID" value="UER00325"/>
</dbReference>
<dbReference type="Proteomes" id="UP000078302">
    <property type="component" value="Unassembled WGS sequence"/>
</dbReference>
<comment type="function">
    <text evidence="9 10">Catalyzes the ferrous insertion into protoporphyrin IX.</text>
</comment>
<dbReference type="PANTHER" id="PTHR11108:SF1">
    <property type="entry name" value="FERROCHELATASE, MITOCHONDRIAL"/>
    <property type="match status" value="1"/>
</dbReference>
<dbReference type="HAMAP" id="MF_00323">
    <property type="entry name" value="Ferrochelatase"/>
    <property type="match status" value="1"/>
</dbReference>
<evidence type="ECO:0000256" key="7">
    <source>
        <dbReference type="ARBA" id="ARBA00023244"/>
    </source>
</evidence>
<dbReference type="PANTHER" id="PTHR11108">
    <property type="entry name" value="FERROCHELATASE"/>
    <property type="match status" value="1"/>
</dbReference>
<comment type="catalytic activity">
    <reaction evidence="9 10">
        <text>heme b + 2 H(+) = protoporphyrin IX + Fe(2+)</text>
        <dbReference type="Rhea" id="RHEA:22584"/>
        <dbReference type="ChEBI" id="CHEBI:15378"/>
        <dbReference type="ChEBI" id="CHEBI:29033"/>
        <dbReference type="ChEBI" id="CHEBI:57306"/>
        <dbReference type="ChEBI" id="CHEBI:60344"/>
        <dbReference type="EC" id="4.98.1.1"/>
    </reaction>
</comment>
<dbReference type="InterPro" id="IPR019772">
    <property type="entry name" value="Ferrochelatase_AS"/>
</dbReference>
<evidence type="ECO:0000256" key="4">
    <source>
        <dbReference type="ARBA" id="ARBA00023004"/>
    </source>
</evidence>
<feature type="binding site" evidence="9">
    <location>
        <position position="195"/>
    </location>
    <ligand>
        <name>Fe(2+)</name>
        <dbReference type="ChEBI" id="CHEBI:29033"/>
    </ligand>
</feature>
<comment type="pathway">
    <text evidence="9 10">Porphyrin-containing compound metabolism; protoheme biosynthesis; protoheme from protoporphyrin-IX: step 1/1.</text>
</comment>
<comment type="catalytic activity">
    <reaction evidence="8">
        <text>Fe-coproporphyrin III + 2 H(+) = coproporphyrin III + Fe(2+)</text>
        <dbReference type="Rhea" id="RHEA:49572"/>
        <dbReference type="ChEBI" id="CHEBI:15378"/>
        <dbReference type="ChEBI" id="CHEBI:29033"/>
        <dbReference type="ChEBI" id="CHEBI:68438"/>
        <dbReference type="ChEBI" id="CHEBI:131725"/>
        <dbReference type="EC" id="4.99.1.9"/>
    </reaction>
    <physiologicalReaction direction="right-to-left" evidence="8">
        <dbReference type="Rhea" id="RHEA:49574"/>
    </physiologicalReaction>
</comment>
<evidence type="ECO:0000256" key="8">
    <source>
        <dbReference type="ARBA" id="ARBA00024536"/>
    </source>
</evidence>
<keyword evidence="7 9" id="KW-0627">Porphyrin biosynthesis</keyword>
<dbReference type="Gene3D" id="3.40.50.1400">
    <property type="match status" value="2"/>
</dbReference>
<dbReference type="OrthoDB" id="5289082at2"/>
<dbReference type="SUPFAM" id="SSF53800">
    <property type="entry name" value="Chelatase"/>
    <property type="match status" value="1"/>
</dbReference>
<evidence type="ECO:0000256" key="10">
    <source>
        <dbReference type="RuleBase" id="RU000607"/>
    </source>
</evidence>
<dbReference type="InterPro" id="IPR001015">
    <property type="entry name" value="Ferrochelatase"/>
</dbReference>
<protein>
    <recommendedName>
        <fullName evidence="9 10">Ferrochelatase</fullName>
        <ecNumber evidence="9 10">4.98.1.1</ecNumber>
    </recommendedName>
    <alternativeName>
        <fullName evidence="9">Heme synthase</fullName>
    </alternativeName>
    <alternativeName>
        <fullName evidence="9">Protoheme ferro-lyase</fullName>
    </alternativeName>
</protein>
<evidence type="ECO:0000256" key="2">
    <source>
        <dbReference type="ARBA" id="ARBA00022490"/>
    </source>
</evidence>
<keyword evidence="5 9" id="KW-0350">Heme biosynthesis</keyword>
<comment type="caution">
    <text evidence="11">The sequence shown here is derived from an EMBL/GenBank/DDBJ whole genome shotgun (WGS) entry which is preliminary data.</text>
</comment>
<dbReference type="CDD" id="cd03411">
    <property type="entry name" value="Ferrochelatase_N"/>
    <property type="match status" value="1"/>
</dbReference>
<proteinExistence type="inferred from homology"/>
<comment type="subcellular location">
    <subcellularLocation>
        <location evidence="9 10">Cytoplasm</location>
    </subcellularLocation>
</comment>
<dbReference type="AlphaFoldDB" id="A0A179BJN2"/>
<keyword evidence="2 9" id="KW-0963">Cytoplasm</keyword>
<feature type="binding site" evidence="9">
    <location>
        <position position="276"/>
    </location>
    <ligand>
        <name>Fe(2+)</name>
        <dbReference type="ChEBI" id="CHEBI:29033"/>
    </ligand>
</feature>
<dbReference type="FunFam" id="3.40.50.1400:FF:000002">
    <property type="entry name" value="Ferrochelatase"/>
    <property type="match status" value="1"/>
</dbReference>
<evidence type="ECO:0000313" key="11">
    <source>
        <dbReference type="EMBL" id="OAP91569.1"/>
    </source>
</evidence>
<dbReference type="GO" id="GO:0006783">
    <property type="term" value="P:heme biosynthetic process"/>
    <property type="evidence" value="ECO:0007669"/>
    <property type="project" value="UniProtKB-UniRule"/>
</dbReference>
<organism evidence="11 12">
    <name type="scientific">Acidithiobacillus ferrooxidans</name>
    <name type="common">Thiobacillus ferrooxidans</name>
    <dbReference type="NCBI Taxonomy" id="920"/>
    <lineage>
        <taxon>Bacteria</taxon>
        <taxon>Pseudomonadati</taxon>
        <taxon>Pseudomonadota</taxon>
        <taxon>Acidithiobacillia</taxon>
        <taxon>Acidithiobacillales</taxon>
        <taxon>Acidithiobacillaceae</taxon>
        <taxon>Acidithiobacillus</taxon>
    </lineage>
</organism>
<dbReference type="RefSeq" id="WP_064218851.1">
    <property type="nucleotide sequence ID" value="NZ_LVXZ01000075.1"/>
</dbReference>
<evidence type="ECO:0000313" key="12">
    <source>
        <dbReference type="Proteomes" id="UP000078302"/>
    </source>
</evidence>
<evidence type="ECO:0000256" key="6">
    <source>
        <dbReference type="ARBA" id="ARBA00023239"/>
    </source>
</evidence>
<comment type="similarity">
    <text evidence="1 9 10">Belongs to the ferrochelatase family.</text>
</comment>
<dbReference type="InterPro" id="IPR033659">
    <property type="entry name" value="Ferrochelatase_N"/>
</dbReference>
<evidence type="ECO:0000256" key="5">
    <source>
        <dbReference type="ARBA" id="ARBA00023133"/>
    </source>
</evidence>
<dbReference type="EC" id="4.98.1.1" evidence="9 10"/>
<dbReference type="Pfam" id="PF00762">
    <property type="entry name" value="Ferrochelatase"/>
    <property type="match status" value="1"/>
</dbReference>
<dbReference type="NCBIfam" id="TIGR00109">
    <property type="entry name" value="hemH"/>
    <property type="match status" value="1"/>
</dbReference>
<name>A0A179BJN2_ACIFR</name>
<dbReference type="GO" id="GO:0005737">
    <property type="term" value="C:cytoplasm"/>
    <property type="evidence" value="ECO:0007669"/>
    <property type="project" value="UniProtKB-SubCell"/>
</dbReference>
<keyword evidence="6 9" id="KW-0456">Lyase</keyword>
<dbReference type="CDD" id="cd00419">
    <property type="entry name" value="Ferrochelatase_C"/>
    <property type="match status" value="1"/>
</dbReference>
<sequence>MIGILVVNLGTPDAPTAPAVRRYLREFLSDARVVELPRILWWPILNGPILLFRPARSARNYASIWLPDGSPLMVYSQRQCDALQAHWDQQCPGQVRVKLAMRYGKPSIAQGLAVLRDAGCRKLFVVPLYPQYAAATTASIFDAVGKELRQWREIPEIRMIRDWYEHPAYIHALADSIRAWWREHGQAERLLISFHGLPESAVAKGDPYRSQCEKTTALLVKELALSDDQWIQTFQSRFGAAKWLQPYTDKTLVELAHSGVSRIDIVCPGFSADCVETLQEIALEGKETFLQAGGQELRYIPALNDNPLWVTAFSQILEPHWRHWDSREILPFPRSQAKIG</sequence>
<dbReference type="EMBL" id="LVXZ01000075">
    <property type="protein sequence ID" value="OAP91569.1"/>
    <property type="molecule type" value="Genomic_DNA"/>
</dbReference>
<dbReference type="GO" id="GO:0046872">
    <property type="term" value="F:metal ion binding"/>
    <property type="evidence" value="ECO:0007669"/>
    <property type="project" value="UniProtKB-KW"/>
</dbReference>
<evidence type="ECO:0000256" key="1">
    <source>
        <dbReference type="ARBA" id="ARBA00007718"/>
    </source>
</evidence>
<dbReference type="PROSITE" id="PS00534">
    <property type="entry name" value="FERROCHELATASE"/>
    <property type="match status" value="1"/>
</dbReference>
<accession>A0A179BJN2</accession>
<evidence type="ECO:0000256" key="3">
    <source>
        <dbReference type="ARBA" id="ARBA00022723"/>
    </source>
</evidence>
<dbReference type="InterPro" id="IPR033644">
    <property type="entry name" value="Ferrochelatase_C"/>
</dbReference>
<keyword evidence="12" id="KW-1185">Reference proteome</keyword>
<reference evidence="11 12" key="1">
    <citation type="submission" date="2016-04" db="EMBL/GenBank/DDBJ databases">
        <title>Acidithiobacillus ferrooxidans genome sequencing and assembly.</title>
        <authorList>
            <person name="Zhou Z."/>
        </authorList>
    </citation>
    <scope>NUCLEOTIDE SEQUENCE [LARGE SCALE GENOMIC DNA]</scope>
    <source>
        <strain evidence="11 12">BY0502</strain>
    </source>
</reference>
<evidence type="ECO:0000256" key="9">
    <source>
        <dbReference type="HAMAP-Rule" id="MF_00323"/>
    </source>
</evidence>
<dbReference type="GO" id="GO:0004325">
    <property type="term" value="F:ferrochelatase activity"/>
    <property type="evidence" value="ECO:0007669"/>
    <property type="project" value="UniProtKB-UniRule"/>
</dbReference>
<gene>
    <name evidence="9 11" type="primary">hemH</name>
    <name evidence="11" type="ORF">A4H96_06595</name>
</gene>
<keyword evidence="4 9" id="KW-0408">Iron</keyword>